<dbReference type="SUPFAM" id="SSF53187">
    <property type="entry name" value="Zn-dependent exopeptidases"/>
    <property type="match status" value="1"/>
</dbReference>
<dbReference type="CDD" id="cd00433">
    <property type="entry name" value="Peptidase_M17"/>
    <property type="match status" value="1"/>
</dbReference>
<dbReference type="EMBL" id="CP139487">
    <property type="protein sequence ID" value="WPU64969.1"/>
    <property type="molecule type" value="Genomic_DNA"/>
</dbReference>
<evidence type="ECO:0000256" key="3">
    <source>
        <dbReference type="ARBA" id="ARBA00022670"/>
    </source>
</evidence>
<keyword evidence="2 7" id="KW-0031">Aminopeptidase</keyword>
<dbReference type="InterPro" id="IPR043472">
    <property type="entry name" value="Macro_dom-like"/>
</dbReference>
<evidence type="ECO:0000256" key="1">
    <source>
        <dbReference type="ARBA" id="ARBA00009528"/>
    </source>
</evidence>
<sequence>MLFKLDTVGDQFLGAELKILTAFQKTATTAAKPTKGAKAAKAESSVSIDHWSDKGLKEEFANLKSAAKFKGAKDETLSFTGATGETVWVVGLGDKTKYEAEDLRKSVAKIYKAAKAGKFSTVAFDVPGFNTVKDEALTTSLIAEAIYLSDYSFDKYKSKKPEATEVTVVFAHVEKKNSAKIEKALASTQNICESINVIKDYVNEAPNVLHSEEYARRVEADVKKNLKGVKIKVLNKAQIQKEKMGMFLSVNAGSAYEPRLVHLTYEPPKSNSKTKHIALVGKGITFDTGGYCVKPGASMAGMKNDMGGSATVYGAFRAAVLEKAPVKITCILAMTDNAINELATTPDAIVTARNGKTCEILNTDAEGRLILGDALDYACDQGPDYIIDAATLTGAALVALGNQVCAILGNDQKWINEILGSAKAQDEYMWQLPIINEWRQDIKSKIADIKNIGTPMRAGTAIGAAFLEEFIKNDIKWAHLDVAGVVDSQSHLPYCSGHGASGLIVRTLTHLLVNAK</sequence>
<dbReference type="KEGG" id="psti:SOO65_19935"/>
<keyword evidence="8" id="KW-1185">Reference proteome</keyword>
<dbReference type="GO" id="GO:0030145">
    <property type="term" value="F:manganese ion binding"/>
    <property type="evidence" value="ECO:0007669"/>
    <property type="project" value="InterPro"/>
</dbReference>
<dbReference type="Proteomes" id="UP001324634">
    <property type="component" value="Chromosome"/>
</dbReference>
<gene>
    <name evidence="7" type="ORF">SOO65_19935</name>
</gene>
<evidence type="ECO:0000256" key="4">
    <source>
        <dbReference type="ARBA" id="ARBA00022801"/>
    </source>
</evidence>
<name>A0AAX4HNY9_9BACT</name>
<dbReference type="PANTHER" id="PTHR11963">
    <property type="entry name" value="LEUCINE AMINOPEPTIDASE-RELATED"/>
    <property type="match status" value="1"/>
</dbReference>
<dbReference type="NCBIfam" id="NF002073">
    <property type="entry name" value="PRK00913.1-2"/>
    <property type="match status" value="1"/>
</dbReference>
<dbReference type="Pfam" id="PF02789">
    <property type="entry name" value="Peptidase_M17_N"/>
    <property type="match status" value="1"/>
</dbReference>
<reference evidence="7 8" key="1">
    <citation type="submission" date="2023-11" db="EMBL/GenBank/DDBJ databases">
        <title>Peredibacter starrii A3.12.</title>
        <authorList>
            <person name="Mitchell R.J."/>
        </authorList>
    </citation>
    <scope>NUCLEOTIDE SEQUENCE [LARGE SCALE GENOMIC DNA]</scope>
    <source>
        <strain evidence="7 8">A3.12</strain>
    </source>
</reference>
<evidence type="ECO:0000256" key="5">
    <source>
        <dbReference type="ARBA" id="ARBA00023211"/>
    </source>
</evidence>
<protein>
    <submittedName>
        <fullName evidence="7">Leucyl aminopeptidase</fullName>
        <ecNumber evidence="7">3.4.11.1</ecNumber>
    </submittedName>
</protein>
<dbReference type="Gene3D" id="3.40.630.10">
    <property type="entry name" value="Zn peptidases"/>
    <property type="match status" value="1"/>
</dbReference>
<dbReference type="PRINTS" id="PR00481">
    <property type="entry name" value="LAMNOPPTDASE"/>
</dbReference>
<dbReference type="RefSeq" id="WP_321394782.1">
    <property type="nucleotide sequence ID" value="NZ_CP139487.1"/>
</dbReference>
<dbReference type="Gene3D" id="3.40.220.10">
    <property type="entry name" value="Leucine Aminopeptidase, subunit E, domain 1"/>
    <property type="match status" value="1"/>
</dbReference>
<keyword evidence="4 7" id="KW-0378">Hydrolase</keyword>
<comment type="similarity">
    <text evidence="1">Belongs to the peptidase M17 family.</text>
</comment>
<accession>A0AAX4HNY9</accession>
<dbReference type="InterPro" id="IPR000819">
    <property type="entry name" value="Peptidase_M17_C"/>
</dbReference>
<dbReference type="AlphaFoldDB" id="A0AAX4HNY9"/>
<evidence type="ECO:0000313" key="8">
    <source>
        <dbReference type="Proteomes" id="UP001324634"/>
    </source>
</evidence>
<proteinExistence type="inferred from homology"/>
<evidence type="ECO:0000313" key="7">
    <source>
        <dbReference type="EMBL" id="WPU64969.1"/>
    </source>
</evidence>
<dbReference type="PROSITE" id="PS00631">
    <property type="entry name" value="CYTOSOL_AP"/>
    <property type="match status" value="1"/>
</dbReference>
<dbReference type="GO" id="GO:0070006">
    <property type="term" value="F:metalloaminopeptidase activity"/>
    <property type="evidence" value="ECO:0007669"/>
    <property type="project" value="InterPro"/>
</dbReference>
<keyword evidence="5" id="KW-0464">Manganese</keyword>
<dbReference type="PANTHER" id="PTHR11963:SF23">
    <property type="entry name" value="CYTOSOL AMINOPEPTIDASE"/>
    <property type="match status" value="1"/>
</dbReference>
<dbReference type="InterPro" id="IPR008283">
    <property type="entry name" value="Peptidase_M17_N"/>
</dbReference>
<dbReference type="Pfam" id="PF00883">
    <property type="entry name" value="Peptidase_M17"/>
    <property type="match status" value="1"/>
</dbReference>
<evidence type="ECO:0000256" key="2">
    <source>
        <dbReference type="ARBA" id="ARBA00022438"/>
    </source>
</evidence>
<organism evidence="7 8">
    <name type="scientific">Peredibacter starrii</name>
    <dbReference type="NCBI Taxonomy" id="28202"/>
    <lineage>
        <taxon>Bacteria</taxon>
        <taxon>Pseudomonadati</taxon>
        <taxon>Bdellovibrionota</taxon>
        <taxon>Bacteriovoracia</taxon>
        <taxon>Bacteriovoracales</taxon>
        <taxon>Bacteriovoracaceae</taxon>
        <taxon>Peredibacter</taxon>
    </lineage>
</organism>
<evidence type="ECO:0000259" key="6">
    <source>
        <dbReference type="PROSITE" id="PS00631"/>
    </source>
</evidence>
<dbReference type="SUPFAM" id="SSF52949">
    <property type="entry name" value="Macro domain-like"/>
    <property type="match status" value="1"/>
</dbReference>
<dbReference type="InterPro" id="IPR011356">
    <property type="entry name" value="Leucine_aapep/pepB"/>
</dbReference>
<dbReference type="EC" id="3.4.11.1" evidence="7"/>
<feature type="domain" description="Cytosol aminopeptidase" evidence="6">
    <location>
        <begin position="362"/>
        <end position="369"/>
    </location>
</feature>
<dbReference type="GO" id="GO:0006508">
    <property type="term" value="P:proteolysis"/>
    <property type="evidence" value="ECO:0007669"/>
    <property type="project" value="UniProtKB-KW"/>
</dbReference>
<dbReference type="GO" id="GO:0005737">
    <property type="term" value="C:cytoplasm"/>
    <property type="evidence" value="ECO:0007669"/>
    <property type="project" value="InterPro"/>
</dbReference>
<keyword evidence="3" id="KW-0645">Protease</keyword>